<evidence type="ECO:0008006" key="3">
    <source>
        <dbReference type="Google" id="ProtNLM"/>
    </source>
</evidence>
<name>A0A0B5FH93_9BACT</name>
<dbReference type="InterPro" id="IPR015946">
    <property type="entry name" value="KH_dom-like_a/b"/>
</dbReference>
<dbReference type="RefSeq" id="WP_040200514.1">
    <property type="nucleotide sequence ID" value="NZ_CP010311.1"/>
</dbReference>
<dbReference type="KEGG" id="gsb:GSUB_09650"/>
<dbReference type="InterPro" id="IPR036102">
    <property type="entry name" value="OsmC/Ohrsf"/>
</dbReference>
<dbReference type="OrthoDB" id="5431938at2"/>
<keyword evidence="2" id="KW-1185">Reference proteome</keyword>
<dbReference type="AlphaFoldDB" id="A0A0B5FH93"/>
<gene>
    <name evidence="1" type="ORF">GSUB_09650</name>
</gene>
<reference evidence="1 2" key="1">
    <citation type="journal article" date="2015" name="Genome Announc.">
        <title>Genomes of Geoalkalibacter ferrihydriticus Z-0531T and Geoalkalibacter subterraneus Red1T, Two Haloalkaliphilic Metal-Reducing Deltaproteobacteria.</title>
        <authorList>
            <person name="Badalamenti J.P."/>
            <person name="Krajmalnik-Brown R."/>
            <person name="Torres C.I."/>
            <person name="Bond D.R."/>
        </authorList>
    </citation>
    <scope>NUCLEOTIDE SEQUENCE [LARGE SCALE GENOMIC DNA]</scope>
    <source>
        <strain evidence="1 2">Red1</strain>
    </source>
</reference>
<evidence type="ECO:0000313" key="2">
    <source>
        <dbReference type="Proteomes" id="UP000035036"/>
    </source>
</evidence>
<dbReference type="HOGENOM" id="CLU_2450420_0_0_7"/>
<dbReference type="SUPFAM" id="SSF82784">
    <property type="entry name" value="OsmC-like"/>
    <property type="match status" value="1"/>
</dbReference>
<proteinExistence type="predicted"/>
<dbReference type="Proteomes" id="UP000035036">
    <property type="component" value="Chromosome"/>
</dbReference>
<accession>A0A0B5FH93</accession>
<evidence type="ECO:0000313" key="1">
    <source>
        <dbReference type="EMBL" id="AJF06753.1"/>
    </source>
</evidence>
<dbReference type="Gene3D" id="3.30.300.20">
    <property type="match status" value="1"/>
</dbReference>
<dbReference type="InterPro" id="IPR003718">
    <property type="entry name" value="OsmC/Ohr_fam"/>
</dbReference>
<protein>
    <recommendedName>
        <fullName evidence="3">OsmC family protein</fullName>
    </recommendedName>
</protein>
<dbReference type="Pfam" id="PF02566">
    <property type="entry name" value="OsmC"/>
    <property type="match status" value="1"/>
</dbReference>
<dbReference type="STRING" id="483547.GSUB_09650"/>
<organism evidence="1 2">
    <name type="scientific">Geoalkalibacter subterraneus</name>
    <dbReference type="NCBI Taxonomy" id="483547"/>
    <lineage>
        <taxon>Bacteria</taxon>
        <taxon>Pseudomonadati</taxon>
        <taxon>Thermodesulfobacteriota</taxon>
        <taxon>Desulfuromonadia</taxon>
        <taxon>Desulfuromonadales</taxon>
        <taxon>Geoalkalibacteraceae</taxon>
        <taxon>Geoalkalibacter</taxon>
    </lineage>
</organism>
<dbReference type="EMBL" id="CP010311">
    <property type="protein sequence ID" value="AJF06753.1"/>
    <property type="molecule type" value="Genomic_DNA"/>
</dbReference>
<sequence>MMGTFASVLATKKIRTHTDRFRADVEGDIENVDGVLKITVIRVHYVLKLSHEEENDAHWAMENYIEKCPAAMSVTGCIRIEHSLEFDSE</sequence>